<evidence type="ECO:0000313" key="1">
    <source>
        <dbReference type="Proteomes" id="UP000887565"/>
    </source>
</evidence>
<dbReference type="Proteomes" id="UP000887565">
    <property type="component" value="Unplaced"/>
</dbReference>
<dbReference type="WBParaSite" id="nRc.2.0.1.t00778-RA">
    <property type="protein sequence ID" value="nRc.2.0.1.t00778-RA"/>
    <property type="gene ID" value="nRc.2.0.1.g00778"/>
</dbReference>
<name>A0A915HGN4_ROMCU</name>
<proteinExistence type="predicted"/>
<protein>
    <submittedName>
        <fullName evidence="2">Uncharacterized protein</fullName>
    </submittedName>
</protein>
<sequence>MTKPPHGWTSQRTPIFGDHRAVAVGNGDALMMLTSSLTARNVSPKALATGGDGFVVAIGCCWTIAPSVWAPVVVITGCCWAITTSVWAPVAVLDGDAAMTAVGRPLRLTSSTARPTGSTAGDDGSPSNRILSTRMARIGSSPWAIKQARGTGVPSIGRYDTIMLTSPVVFSVVDGFTLTRVAYFGSGRGKADNGVGAETTAAAEN</sequence>
<evidence type="ECO:0000313" key="2">
    <source>
        <dbReference type="WBParaSite" id="nRc.2.0.1.t00778-RA"/>
    </source>
</evidence>
<accession>A0A915HGN4</accession>
<organism evidence="1 2">
    <name type="scientific">Romanomermis culicivorax</name>
    <name type="common">Nematode worm</name>
    <dbReference type="NCBI Taxonomy" id="13658"/>
    <lineage>
        <taxon>Eukaryota</taxon>
        <taxon>Metazoa</taxon>
        <taxon>Ecdysozoa</taxon>
        <taxon>Nematoda</taxon>
        <taxon>Enoplea</taxon>
        <taxon>Dorylaimia</taxon>
        <taxon>Mermithida</taxon>
        <taxon>Mermithoidea</taxon>
        <taxon>Mermithidae</taxon>
        <taxon>Romanomermis</taxon>
    </lineage>
</organism>
<reference evidence="2" key="1">
    <citation type="submission" date="2022-11" db="UniProtKB">
        <authorList>
            <consortium name="WormBaseParasite"/>
        </authorList>
    </citation>
    <scope>IDENTIFICATION</scope>
</reference>
<dbReference type="AlphaFoldDB" id="A0A915HGN4"/>
<keyword evidence="1" id="KW-1185">Reference proteome</keyword>